<dbReference type="GO" id="GO:0004553">
    <property type="term" value="F:hydrolase activity, hydrolyzing O-glycosyl compounds"/>
    <property type="evidence" value="ECO:0007669"/>
    <property type="project" value="InterPro"/>
</dbReference>
<dbReference type="Gene3D" id="3.20.20.80">
    <property type="entry name" value="Glycosidases"/>
    <property type="match status" value="1"/>
</dbReference>
<dbReference type="RefSeq" id="WP_115817863.1">
    <property type="nucleotide sequence ID" value="NZ_QRDV01000006.1"/>
</dbReference>
<sequence>MRKIVVIAISFIVFLSCKNESEKATASVNPEVQVSDVVSVSGRQLMVNDESYLIKGICYHPVPKGASTKRDFGTLIQDLKLMVEAGINTIRVYSPIEEEQVLDEINKAGLKVIIGFGYNQGGKNDIVSGSFVDYVNKYKNHNAILMWELGNEYNYHPEWFDGDIKNWYTAMNDAAALIHKDDPAHPVTTAHGDLPKELARSMSPNIDVWGMNVYRSVRPETIFKEWKEVSDKPMYLSETGADSYMQIAKDGYAQGVNELAQADATDIILKATFKGQDICSGVTLFQFTDGWWKAGNNNVQDTGGTAPNSTGVPFDGSPNEEFWGIVDIDRNKKKVYDVVKDIYTNVNKTTN</sequence>
<comment type="caution">
    <text evidence="2">The sequence shown here is derived from an EMBL/GenBank/DDBJ whole genome shotgun (WGS) entry which is preliminary data.</text>
</comment>
<dbReference type="Proteomes" id="UP000256980">
    <property type="component" value="Unassembled WGS sequence"/>
</dbReference>
<dbReference type="GO" id="GO:0005975">
    <property type="term" value="P:carbohydrate metabolic process"/>
    <property type="evidence" value="ECO:0007669"/>
    <property type="project" value="InterPro"/>
</dbReference>
<dbReference type="PROSITE" id="PS51257">
    <property type="entry name" value="PROKAR_LIPOPROTEIN"/>
    <property type="match status" value="1"/>
</dbReference>
<proteinExistence type="predicted"/>
<gene>
    <name evidence="2" type="ORF">DFQ10_10687</name>
</gene>
<dbReference type="EMBL" id="QRDV01000006">
    <property type="protein sequence ID" value="RED43175.1"/>
    <property type="molecule type" value="Genomic_DNA"/>
</dbReference>
<dbReference type="Pfam" id="PF02836">
    <property type="entry name" value="Glyco_hydro_2_C"/>
    <property type="match status" value="1"/>
</dbReference>
<keyword evidence="2" id="KW-0378">Hydrolase</keyword>
<dbReference type="PANTHER" id="PTHR42732">
    <property type="entry name" value="BETA-GALACTOSIDASE"/>
    <property type="match status" value="1"/>
</dbReference>
<dbReference type="OrthoDB" id="1205943at2"/>
<dbReference type="InterPro" id="IPR006103">
    <property type="entry name" value="Glyco_hydro_2_cat"/>
</dbReference>
<dbReference type="SUPFAM" id="SSF51445">
    <property type="entry name" value="(Trans)glycosidases"/>
    <property type="match status" value="1"/>
</dbReference>
<dbReference type="InterPro" id="IPR017853">
    <property type="entry name" value="GH"/>
</dbReference>
<accession>A0A3D9H110</accession>
<keyword evidence="3" id="KW-1185">Reference proteome</keyword>
<name>A0A3D9H110_9FLAO</name>
<evidence type="ECO:0000313" key="3">
    <source>
        <dbReference type="Proteomes" id="UP000256980"/>
    </source>
</evidence>
<evidence type="ECO:0000313" key="2">
    <source>
        <dbReference type="EMBL" id="RED43175.1"/>
    </source>
</evidence>
<organism evidence="2 3">
    <name type="scientific">Winogradskyella eximia</name>
    <dbReference type="NCBI Taxonomy" id="262006"/>
    <lineage>
        <taxon>Bacteria</taxon>
        <taxon>Pseudomonadati</taxon>
        <taxon>Bacteroidota</taxon>
        <taxon>Flavobacteriia</taxon>
        <taxon>Flavobacteriales</taxon>
        <taxon>Flavobacteriaceae</taxon>
        <taxon>Winogradskyella</taxon>
    </lineage>
</organism>
<dbReference type="AlphaFoldDB" id="A0A3D9H110"/>
<protein>
    <submittedName>
        <fullName evidence="2">Glycosyl hydrolase family 2</fullName>
    </submittedName>
</protein>
<dbReference type="InterPro" id="IPR051913">
    <property type="entry name" value="GH2_Domain-Containing"/>
</dbReference>
<reference evidence="2 3" key="1">
    <citation type="submission" date="2018-07" db="EMBL/GenBank/DDBJ databases">
        <title>Genomic Encyclopedia of Type Strains, Phase III (KMG-III): the genomes of soil and plant-associated and newly described type strains.</title>
        <authorList>
            <person name="Whitman W."/>
        </authorList>
    </citation>
    <scope>NUCLEOTIDE SEQUENCE [LARGE SCALE GENOMIC DNA]</scope>
    <source>
        <strain evidence="2 3">CECT 7946</strain>
    </source>
</reference>
<evidence type="ECO:0000259" key="1">
    <source>
        <dbReference type="Pfam" id="PF02836"/>
    </source>
</evidence>
<feature type="domain" description="Glycoside hydrolase family 2 catalytic" evidence="1">
    <location>
        <begin position="38"/>
        <end position="243"/>
    </location>
</feature>